<dbReference type="EMBL" id="VCKW01000042">
    <property type="protein sequence ID" value="TMR03136.1"/>
    <property type="molecule type" value="Genomic_DNA"/>
</dbReference>
<name>A0A5C4JFJ1_9ACTN</name>
<sequence length="481" mass="51943">MEPVDLTPVERRVWRAFPTGTPVDLRDGADDDPENGAAWGPGRTVRAEVLRKLLLRPLVDGDVAALRLTGARIVGVLSAYYATVEHPVRLSACHFEEAPMLFGARLRRLNLSESYLPGLDAGGVRMDTALRLTDCRIPGELRLIGARLSDALFLERARLGREDGPGGEVLQLSHSTIERDLVGDALVVHGEVLLDGASVSGRVKLDGAVIANPGGPSLYADNLTVGSDVIATRARFDGEVNLRGATIPGLLVFTQARLSSLRATSAAIGEVWLREGRVDGEANLLRGAFGLLHVPPGALRGTVWLDGLTYGTLAPRLPAKVRIAMLERDAEGYVPHAYEQLAAAYRQAGDDRAARNVQLAKQRRLRRTRPWYARLWGLLQDVTVGYGFRPVWAAAWLGGLLAAGAAAFGSHPPEPLKAGEHPPFNALFYTLDLMLPIIDFGQEKAFKPSGGYQWLSYGLVIGGWVLATTIAAGVSRTINRQ</sequence>
<proteinExistence type="predicted"/>
<keyword evidence="1" id="KW-1133">Transmembrane helix</keyword>
<dbReference type="Proteomes" id="UP000309174">
    <property type="component" value="Unassembled WGS sequence"/>
</dbReference>
<keyword evidence="1" id="KW-0472">Membrane</keyword>
<dbReference type="OrthoDB" id="5194370at2"/>
<keyword evidence="3" id="KW-1185">Reference proteome</keyword>
<keyword evidence="1" id="KW-0812">Transmembrane</keyword>
<protein>
    <submittedName>
        <fullName evidence="2">Membrane-associated oxidoreductase</fullName>
    </submittedName>
</protein>
<feature type="transmembrane region" description="Helical" evidence="1">
    <location>
        <begin position="454"/>
        <end position="474"/>
    </location>
</feature>
<gene>
    <name evidence="2" type="ORF">ETD83_11150</name>
</gene>
<evidence type="ECO:0000313" key="2">
    <source>
        <dbReference type="EMBL" id="TMR03136.1"/>
    </source>
</evidence>
<dbReference type="AlphaFoldDB" id="A0A5C4JFJ1"/>
<accession>A0A5C4JFJ1</accession>
<organism evidence="2 3">
    <name type="scientific">Actinomadura soli</name>
    <dbReference type="NCBI Taxonomy" id="2508997"/>
    <lineage>
        <taxon>Bacteria</taxon>
        <taxon>Bacillati</taxon>
        <taxon>Actinomycetota</taxon>
        <taxon>Actinomycetes</taxon>
        <taxon>Streptosporangiales</taxon>
        <taxon>Thermomonosporaceae</taxon>
        <taxon>Actinomadura</taxon>
    </lineage>
</organism>
<evidence type="ECO:0000313" key="3">
    <source>
        <dbReference type="Proteomes" id="UP000309174"/>
    </source>
</evidence>
<reference evidence="2 3" key="1">
    <citation type="submission" date="2019-05" db="EMBL/GenBank/DDBJ databases">
        <title>Draft genome sequence of Actinomadura sp. 14C53.</title>
        <authorList>
            <person name="Saricaoglu S."/>
            <person name="Isik K."/>
        </authorList>
    </citation>
    <scope>NUCLEOTIDE SEQUENCE [LARGE SCALE GENOMIC DNA]</scope>
    <source>
        <strain evidence="2 3">14C53</strain>
    </source>
</reference>
<comment type="caution">
    <text evidence="2">The sequence shown here is derived from an EMBL/GenBank/DDBJ whole genome shotgun (WGS) entry which is preliminary data.</text>
</comment>
<dbReference type="RefSeq" id="WP_138645004.1">
    <property type="nucleotide sequence ID" value="NZ_VCKW01000042.1"/>
</dbReference>
<evidence type="ECO:0000256" key="1">
    <source>
        <dbReference type="SAM" id="Phobius"/>
    </source>
</evidence>